<dbReference type="InterPro" id="IPR001610">
    <property type="entry name" value="PAC"/>
</dbReference>
<sequence length="1026" mass="118320">MTFIKPYLKEELYEIICRDASVFTFIQDYGPDGLWLWDLKKPENLWMNPKFWDSLGYSSISTRPAWEKLIFPEDLKELQRELAGQQEEPATPYSFLLRFYHFSGYTIWMNCKLKLIEDESSGFTRALGALTDVTKFKKTDLGLIDQVQRYEHIIEGTNIGAWEWNIQTGETIFNKQWANILGYELDEIRPTSPETWDRFSHPEDKIKCDHLLTEHLEGLTEFYETECRMKHRSGKWIWVADRGKVVSWTPDGKPEWMTGYHEEITERKNNFERNKLFIDQAPTAIAMFDTQMRYLAVSNRWLMESNITEKEIIGKSHYEINPDLPEKWKEIHRKSLKGKVFRKDEDYFKRADGSELWVNWEVRPWYKDENEIGGLIMHIADVSNLKKAEKLNRERQNFLETILSNINVGIVSCDETGRLTLFNETLREWHGLPETDIPQSQFSEYYGLYKTDGVTRLKTDEIPLIKALHSGYVHNDEMVIKPNKGDIRITTVTGSQLRDDSGKISGAVVALHDITERKKAEERLRISEAAFRGNFENAAIGMAILNEKGQWLEVNKSLCQMTGYSAKELKKLTFQDITHPEDLDADVGLLEELLRGKRNYYHMEKRYFHKDGHLIYVILSVSLVKDANHQPLYFISQITDVTPRKKAEQKLEETLAKLESILDAGTQVSIIATDKEGTINAFNKGAENLLGYSAEEVLHKTKPVQFHRESEVRKVAKALSKETGKHVEDFKVFSNLAERYRHDTREWTYIRKDGSSFPVQLTINPIKDKNEIVGYLGIAVDISRLKAVETEIKSLLTVTKDQNERLKNFAHIVSHNLRSHSGNLAMLLDLYVQENPEAEKDEMIIHLKTASQNLKETIAHLNEVVLMNTSVSDNLVNIDLKDSIDHTVKNVSALAEASGVTIQNNVKENVFILGLPAYLDSILLNFLTNGIKYSCPERKSYVKLSTENTGKHIILKIEDNGLGIDLSKNRRKLFGMYKTFHTHKDSRGIGLFITKNQIEAIGGKIEVESEKGTGTTFKIYFKYVKN</sequence>
<keyword evidence="3" id="KW-0597">Phosphoprotein</keyword>
<dbReference type="SMART" id="SM00086">
    <property type="entry name" value="PAC"/>
    <property type="match status" value="6"/>
</dbReference>
<dbReference type="Proteomes" id="UP001597131">
    <property type="component" value="Unassembled WGS sequence"/>
</dbReference>
<dbReference type="PANTHER" id="PTHR43304:SF1">
    <property type="entry name" value="PAC DOMAIN-CONTAINING PROTEIN"/>
    <property type="match status" value="1"/>
</dbReference>
<feature type="domain" description="PAC" evidence="8">
    <location>
        <begin position="474"/>
        <end position="526"/>
    </location>
</feature>
<dbReference type="SMART" id="SM00091">
    <property type="entry name" value="PAS"/>
    <property type="match status" value="6"/>
</dbReference>
<dbReference type="Pfam" id="PF02518">
    <property type="entry name" value="HATPase_c"/>
    <property type="match status" value="1"/>
</dbReference>
<organism evidence="9 10">
    <name type="scientific">Salegentibacter chungangensis</name>
    <dbReference type="NCBI Taxonomy" id="1335724"/>
    <lineage>
        <taxon>Bacteria</taxon>
        <taxon>Pseudomonadati</taxon>
        <taxon>Bacteroidota</taxon>
        <taxon>Flavobacteriia</taxon>
        <taxon>Flavobacteriales</taxon>
        <taxon>Flavobacteriaceae</taxon>
        <taxon>Salegentibacter</taxon>
    </lineage>
</organism>
<gene>
    <name evidence="9" type="ORF">ACFQ3Q_10440</name>
</gene>
<accession>A0ABW3NUG8</accession>
<evidence type="ECO:0000256" key="3">
    <source>
        <dbReference type="ARBA" id="ARBA00022553"/>
    </source>
</evidence>
<dbReference type="InterPro" id="IPR013656">
    <property type="entry name" value="PAS_4"/>
</dbReference>
<dbReference type="RefSeq" id="WP_380745462.1">
    <property type="nucleotide sequence ID" value="NZ_JBHTLI010000001.1"/>
</dbReference>
<evidence type="ECO:0000313" key="10">
    <source>
        <dbReference type="Proteomes" id="UP001597131"/>
    </source>
</evidence>
<dbReference type="InterPro" id="IPR035965">
    <property type="entry name" value="PAS-like_dom_sf"/>
</dbReference>
<feature type="domain" description="PAC" evidence="8">
    <location>
        <begin position="743"/>
        <end position="794"/>
    </location>
</feature>
<dbReference type="InterPro" id="IPR000014">
    <property type="entry name" value="PAS"/>
</dbReference>
<dbReference type="Pfam" id="PF08447">
    <property type="entry name" value="PAS_3"/>
    <property type="match status" value="2"/>
</dbReference>
<evidence type="ECO:0000256" key="4">
    <source>
        <dbReference type="ARBA" id="ARBA00022679"/>
    </source>
</evidence>
<dbReference type="Gene3D" id="3.30.450.20">
    <property type="entry name" value="PAS domain"/>
    <property type="match status" value="6"/>
</dbReference>
<dbReference type="InterPro" id="IPR003594">
    <property type="entry name" value="HATPase_dom"/>
</dbReference>
<evidence type="ECO:0000313" key="9">
    <source>
        <dbReference type="EMBL" id="MFD1096167.1"/>
    </source>
</evidence>
<dbReference type="CDD" id="cd00130">
    <property type="entry name" value="PAS"/>
    <property type="match status" value="5"/>
</dbReference>
<dbReference type="Pfam" id="PF08448">
    <property type="entry name" value="PAS_4"/>
    <property type="match status" value="2"/>
</dbReference>
<keyword evidence="10" id="KW-1185">Reference proteome</keyword>
<feature type="domain" description="PAS" evidence="7">
    <location>
        <begin position="527"/>
        <end position="597"/>
    </location>
</feature>
<dbReference type="InterPro" id="IPR005467">
    <property type="entry name" value="His_kinase_dom"/>
</dbReference>
<dbReference type="EMBL" id="JBHTLI010000001">
    <property type="protein sequence ID" value="MFD1096167.1"/>
    <property type="molecule type" value="Genomic_DNA"/>
</dbReference>
<dbReference type="InterPro" id="IPR036890">
    <property type="entry name" value="HATPase_C_sf"/>
</dbReference>
<protein>
    <recommendedName>
        <fullName evidence="2">histidine kinase</fullName>
        <ecNumber evidence="2">2.7.13.3</ecNumber>
    </recommendedName>
</protein>
<dbReference type="SUPFAM" id="SSF55785">
    <property type="entry name" value="PYP-like sensor domain (PAS domain)"/>
    <property type="match status" value="6"/>
</dbReference>
<feature type="domain" description="PAC" evidence="8">
    <location>
        <begin position="601"/>
        <end position="653"/>
    </location>
</feature>
<proteinExistence type="predicted"/>
<dbReference type="PROSITE" id="PS50113">
    <property type="entry name" value="PAC"/>
    <property type="match status" value="4"/>
</dbReference>
<evidence type="ECO:0000259" key="7">
    <source>
        <dbReference type="PROSITE" id="PS50112"/>
    </source>
</evidence>
<dbReference type="SMART" id="SM00387">
    <property type="entry name" value="HATPase_c"/>
    <property type="match status" value="1"/>
</dbReference>
<feature type="domain" description="PAC" evidence="8">
    <location>
        <begin position="342"/>
        <end position="394"/>
    </location>
</feature>
<dbReference type="SUPFAM" id="SSF55874">
    <property type="entry name" value="ATPase domain of HSP90 chaperone/DNA topoisomerase II/histidine kinase"/>
    <property type="match status" value="1"/>
</dbReference>
<dbReference type="NCBIfam" id="TIGR00229">
    <property type="entry name" value="sensory_box"/>
    <property type="match status" value="6"/>
</dbReference>
<feature type="domain" description="PAS" evidence="7">
    <location>
        <begin position="654"/>
        <end position="726"/>
    </location>
</feature>
<dbReference type="PROSITE" id="PS50112">
    <property type="entry name" value="PAS"/>
    <property type="match status" value="3"/>
</dbReference>
<feature type="domain" description="Histidine kinase" evidence="6">
    <location>
        <begin position="812"/>
        <end position="1025"/>
    </location>
</feature>
<name>A0ABW3NUG8_9FLAO</name>
<comment type="caution">
    <text evidence="9">The sequence shown here is derived from an EMBL/GenBank/DDBJ whole genome shotgun (WGS) entry which is preliminary data.</text>
</comment>
<dbReference type="PRINTS" id="PR00344">
    <property type="entry name" value="BCTRLSENSOR"/>
</dbReference>
<dbReference type="InterPro" id="IPR000700">
    <property type="entry name" value="PAS-assoc_C"/>
</dbReference>
<keyword evidence="4" id="KW-0808">Transferase</keyword>
<dbReference type="InterPro" id="IPR013655">
    <property type="entry name" value="PAS_fold_3"/>
</dbReference>
<keyword evidence="5" id="KW-0418">Kinase</keyword>
<dbReference type="InterPro" id="IPR052162">
    <property type="entry name" value="Sensor_kinase/Photoreceptor"/>
</dbReference>
<evidence type="ECO:0000256" key="1">
    <source>
        <dbReference type="ARBA" id="ARBA00000085"/>
    </source>
</evidence>
<dbReference type="EC" id="2.7.13.3" evidence="2"/>
<evidence type="ECO:0000259" key="8">
    <source>
        <dbReference type="PROSITE" id="PS50113"/>
    </source>
</evidence>
<evidence type="ECO:0000256" key="2">
    <source>
        <dbReference type="ARBA" id="ARBA00012438"/>
    </source>
</evidence>
<dbReference type="PROSITE" id="PS50109">
    <property type="entry name" value="HIS_KIN"/>
    <property type="match status" value="1"/>
</dbReference>
<reference evidence="10" key="1">
    <citation type="journal article" date="2019" name="Int. J. Syst. Evol. Microbiol.">
        <title>The Global Catalogue of Microorganisms (GCM) 10K type strain sequencing project: providing services to taxonomists for standard genome sequencing and annotation.</title>
        <authorList>
            <consortium name="The Broad Institute Genomics Platform"/>
            <consortium name="The Broad Institute Genome Sequencing Center for Infectious Disease"/>
            <person name="Wu L."/>
            <person name="Ma J."/>
        </authorList>
    </citation>
    <scope>NUCLEOTIDE SEQUENCE [LARGE SCALE GENOMIC DNA]</scope>
    <source>
        <strain evidence="10">CCUG 64793</strain>
    </source>
</reference>
<comment type="catalytic activity">
    <reaction evidence="1">
        <text>ATP + protein L-histidine = ADP + protein N-phospho-L-histidine.</text>
        <dbReference type="EC" id="2.7.13.3"/>
    </reaction>
</comment>
<dbReference type="Gene3D" id="3.30.565.10">
    <property type="entry name" value="Histidine kinase-like ATPase, C-terminal domain"/>
    <property type="match status" value="1"/>
</dbReference>
<dbReference type="InterPro" id="IPR004358">
    <property type="entry name" value="Sig_transdc_His_kin-like_C"/>
</dbReference>
<evidence type="ECO:0000256" key="5">
    <source>
        <dbReference type="ARBA" id="ARBA00022777"/>
    </source>
</evidence>
<dbReference type="PANTHER" id="PTHR43304">
    <property type="entry name" value="PHYTOCHROME-LIKE PROTEIN CPH1"/>
    <property type="match status" value="1"/>
</dbReference>
<evidence type="ECO:0000259" key="6">
    <source>
        <dbReference type="PROSITE" id="PS50109"/>
    </source>
</evidence>
<dbReference type="Pfam" id="PF13426">
    <property type="entry name" value="PAS_9"/>
    <property type="match status" value="2"/>
</dbReference>
<feature type="domain" description="PAS" evidence="7">
    <location>
        <begin position="395"/>
        <end position="437"/>
    </location>
</feature>